<sequence>MARELKYTTHHIDLERLRAELATVNGQARSGEGDGSAEESGEG</sequence>
<name>A0A840P4M1_9ACTN</name>
<accession>A0A840P4M1</accession>
<gene>
    <name evidence="2" type="ORF">HNP84_001890</name>
</gene>
<comment type="caution">
    <text evidence="2">The sequence shown here is derived from an EMBL/GenBank/DDBJ whole genome shotgun (WGS) entry which is preliminary data.</text>
</comment>
<evidence type="ECO:0000313" key="3">
    <source>
        <dbReference type="Proteomes" id="UP000578449"/>
    </source>
</evidence>
<dbReference type="AlphaFoldDB" id="A0A840P4M1"/>
<proteinExistence type="predicted"/>
<evidence type="ECO:0000313" key="2">
    <source>
        <dbReference type="EMBL" id="MBB5132177.1"/>
    </source>
</evidence>
<dbReference type="InterPro" id="IPR021426">
    <property type="entry name" value="DUF3073"/>
</dbReference>
<reference evidence="2 3" key="1">
    <citation type="submission" date="2020-08" db="EMBL/GenBank/DDBJ databases">
        <title>Genomic Encyclopedia of Type Strains, Phase IV (KMG-IV): sequencing the most valuable type-strain genomes for metagenomic binning, comparative biology and taxonomic classification.</title>
        <authorList>
            <person name="Goeker M."/>
        </authorList>
    </citation>
    <scope>NUCLEOTIDE SEQUENCE [LARGE SCALE GENOMIC DNA]</scope>
    <source>
        <strain evidence="2 3">DSM 45615</strain>
    </source>
</reference>
<dbReference type="Pfam" id="PF11273">
    <property type="entry name" value="DUF3073"/>
    <property type="match status" value="1"/>
</dbReference>
<keyword evidence="3" id="KW-1185">Reference proteome</keyword>
<dbReference type="EMBL" id="JACHGN010000003">
    <property type="protein sequence ID" value="MBB5132177.1"/>
    <property type="molecule type" value="Genomic_DNA"/>
</dbReference>
<dbReference type="Proteomes" id="UP000578449">
    <property type="component" value="Unassembled WGS sequence"/>
</dbReference>
<dbReference type="RefSeq" id="WP_376771847.1">
    <property type="nucleotide sequence ID" value="NZ_BAABIX010000055.1"/>
</dbReference>
<organism evidence="2 3">
    <name type="scientific">Thermocatellispora tengchongensis</name>
    <dbReference type="NCBI Taxonomy" id="1073253"/>
    <lineage>
        <taxon>Bacteria</taxon>
        <taxon>Bacillati</taxon>
        <taxon>Actinomycetota</taxon>
        <taxon>Actinomycetes</taxon>
        <taxon>Streptosporangiales</taxon>
        <taxon>Streptosporangiaceae</taxon>
        <taxon>Thermocatellispora</taxon>
    </lineage>
</organism>
<protein>
    <submittedName>
        <fullName evidence="2">Uncharacterized protein</fullName>
    </submittedName>
</protein>
<evidence type="ECO:0000256" key="1">
    <source>
        <dbReference type="SAM" id="MobiDB-lite"/>
    </source>
</evidence>
<feature type="region of interest" description="Disordered" evidence="1">
    <location>
        <begin position="23"/>
        <end position="43"/>
    </location>
</feature>